<comment type="caution">
    <text evidence="1">The sequence shown here is derived from an EMBL/GenBank/DDBJ whole genome shotgun (WGS) entry which is preliminary data.</text>
</comment>
<dbReference type="EMBL" id="JABEZY010000012">
    <property type="protein sequence ID" value="MBA0750909.1"/>
    <property type="molecule type" value="Genomic_DNA"/>
</dbReference>
<reference evidence="1 2" key="1">
    <citation type="journal article" date="2019" name="Genome Biol. Evol.">
        <title>Insights into the evolution of the New World diploid cottons (Gossypium, subgenus Houzingenia) based on genome sequencing.</title>
        <authorList>
            <person name="Grover C.E."/>
            <person name="Arick M.A. 2nd"/>
            <person name="Thrash A."/>
            <person name="Conover J.L."/>
            <person name="Sanders W.S."/>
            <person name="Peterson D.G."/>
            <person name="Frelichowski J.E."/>
            <person name="Scheffler J.A."/>
            <person name="Scheffler B.E."/>
            <person name="Wendel J.F."/>
        </authorList>
    </citation>
    <scope>NUCLEOTIDE SEQUENCE [LARGE SCALE GENOMIC DNA]</scope>
    <source>
        <strain evidence="1">5</strain>
        <tissue evidence="1">Leaf</tissue>
    </source>
</reference>
<dbReference type="Proteomes" id="UP000593579">
    <property type="component" value="Unassembled WGS sequence"/>
</dbReference>
<proteinExistence type="predicted"/>
<dbReference type="OrthoDB" id="945394at2759"/>
<sequence length="40" mass="4549">MFASDEYMGWVVVVCNGEGDFVLCISDFMKSRLDPFVVEI</sequence>
<keyword evidence="2" id="KW-1185">Reference proteome</keyword>
<dbReference type="AlphaFoldDB" id="A0A7J9CQY7"/>
<organism evidence="1 2">
    <name type="scientific">Gossypium gossypioides</name>
    <name type="common">Mexican cotton</name>
    <name type="synonym">Selera gossypioides</name>
    <dbReference type="NCBI Taxonomy" id="34282"/>
    <lineage>
        <taxon>Eukaryota</taxon>
        <taxon>Viridiplantae</taxon>
        <taxon>Streptophyta</taxon>
        <taxon>Embryophyta</taxon>
        <taxon>Tracheophyta</taxon>
        <taxon>Spermatophyta</taxon>
        <taxon>Magnoliopsida</taxon>
        <taxon>eudicotyledons</taxon>
        <taxon>Gunneridae</taxon>
        <taxon>Pentapetalae</taxon>
        <taxon>rosids</taxon>
        <taxon>malvids</taxon>
        <taxon>Malvales</taxon>
        <taxon>Malvaceae</taxon>
        <taxon>Malvoideae</taxon>
        <taxon>Gossypium</taxon>
    </lineage>
</organism>
<gene>
    <name evidence="1" type="ORF">Gogos_002287</name>
</gene>
<name>A0A7J9CQY7_GOSGO</name>
<evidence type="ECO:0000313" key="1">
    <source>
        <dbReference type="EMBL" id="MBA0750909.1"/>
    </source>
</evidence>
<evidence type="ECO:0000313" key="2">
    <source>
        <dbReference type="Proteomes" id="UP000593579"/>
    </source>
</evidence>
<protein>
    <submittedName>
        <fullName evidence="1">Uncharacterized protein</fullName>
    </submittedName>
</protein>
<accession>A0A7J9CQY7</accession>